<evidence type="ECO:0000313" key="3">
    <source>
        <dbReference type="EMBL" id="WXB20244.1"/>
    </source>
</evidence>
<protein>
    <submittedName>
        <fullName evidence="3">FHA domain-containing protein</fullName>
    </submittedName>
</protein>
<dbReference type="PANTHER" id="PTHR23308">
    <property type="entry name" value="NUCLEAR INHIBITOR OF PROTEIN PHOSPHATASE-1"/>
    <property type="match status" value="1"/>
</dbReference>
<dbReference type="SMART" id="SM00240">
    <property type="entry name" value="FHA"/>
    <property type="match status" value="2"/>
</dbReference>
<dbReference type="Gene3D" id="2.60.200.20">
    <property type="match status" value="2"/>
</dbReference>
<feature type="domain" description="FHA" evidence="2">
    <location>
        <begin position="165"/>
        <end position="212"/>
    </location>
</feature>
<feature type="region of interest" description="Disordered" evidence="1">
    <location>
        <begin position="239"/>
        <end position="264"/>
    </location>
</feature>
<keyword evidence="4" id="KW-1185">Reference proteome</keyword>
<proteinExistence type="predicted"/>
<evidence type="ECO:0000256" key="1">
    <source>
        <dbReference type="SAM" id="MobiDB-lite"/>
    </source>
</evidence>
<sequence>MASTPSAAGVPASVKVDRGRLVIIAKDGGEGQSFPLVEGLDIGRAEGDVVLGDDRYLSPRHARLIWQRDELVLRDLGSVNGVFLRLSKSQSSNPAHPLRDQDLILIGQQVIRFEIVKDAEEGLGPAMQHGTLLFGTPAAPRHARLCQRTVEGVTRDVFHIRKVETVLGRESGDIVFTEDPFLSRRHAVIKLDAMRKTFTIADLGSSNGTFLQIRGDAVLKSGDEFRVGQQLFRIVLPSGGAEGPKSSSKSGAEGARLPKSGIVS</sequence>
<dbReference type="InterPro" id="IPR050923">
    <property type="entry name" value="Cell_Proc_Reg/RNA_Proc"/>
</dbReference>
<dbReference type="EMBL" id="CP089984">
    <property type="protein sequence ID" value="WXB20244.1"/>
    <property type="molecule type" value="Genomic_DNA"/>
</dbReference>
<dbReference type="Proteomes" id="UP001370348">
    <property type="component" value="Chromosome"/>
</dbReference>
<dbReference type="SUPFAM" id="SSF49879">
    <property type="entry name" value="SMAD/FHA domain"/>
    <property type="match status" value="2"/>
</dbReference>
<accession>A0ABZ2MCN1</accession>
<gene>
    <name evidence="3" type="ORF">LZC94_25490</name>
</gene>
<dbReference type="Pfam" id="PF00498">
    <property type="entry name" value="FHA"/>
    <property type="match status" value="2"/>
</dbReference>
<reference evidence="3 4" key="1">
    <citation type="submission" date="2021-12" db="EMBL/GenBank/DDBJ databases">
        <title>Discovery of the Pendulisporaceae a myxobacterial family with distinct sporulation behavior and unique specialized metabolism.</title>
        <authorList>
            <person name="Garcia R."/>
            <person name="Popoff A."/>
            <person name="Bader C.D."/>
            <person name="Loehr J."/>
            <person name="Walesch S."/>
            <person name="Walt C."/>
            <person name="Boldt J."/>
            <person name="Bunk B."/>
            <person name="Haeckl F.J.F.P.J."/>
            <person name="Gunesch A.P."/>
            <person name="Birkelbach J."/>
            <person name="Nuebel U."/>
            <person name="Pietschmann T."/>
            <person name="Bach T."/>
            <person name="Mueller R."/>
        </authorList>
    </citation>
    <scope>NUCLEOTIDE SEQUENCE [LARGE SCALE GENOMIC DNA]</scope>
    <source>
        <strain evidence="3 4">MSr11954</strain>
    </source>
</reference>
<dbReference type="InterPro" id="IPR000253">
    <property type="entry name" value="FHA_dom"/>
</dbReference>
<dbReference type="PROSITE" id="PS50006">
    <property type="entry name" value="FHA_DOMAIN"/>
    <property type="match status" value="2"/>
</dbReference>
<name>A0ABZ2MCN1_9BACT</name>
<dbReference type="InterPro" id="IPR008984">
    <property type="entry name" value="SMAD_FHA_dom_sf"/>
</dbReference>
<evidence type="ECO:0000259" key="2">
    <source>
        <dbReference type="PROSITE" id="PS50006"/>
    </source>
</evidence>
<organism evidence="3 4">
    <name type="scientific">Pendulispora albinea</name>
    <dbReference type="NCBI Taxonomy" id="2741071"/>
    <lineage>
        <taxon>Bacteria</taxon>
        <taxon>Pseudomonadati</taxon>
        <taxon>Myxococcota</taxon>
        <taxon>Myxococcia</taxon>
        <taxon>Myxococcales</taxon>
        <taxon>Sorangiineae</taxon>
        <taxon>Pendulisporaceae</taxon>
        <taxon>Pendulispora</taxon>
    </lineage>
</organism>
<dbReference type="CDD" id="cd00060">
    <property type="entry name" value="FHA"/>
    <property type="match status" value="2"/>
</dbReference>
<evidence type="ECO:0000313" key="4">
    <source>
        <dbReference type="Proteomes" id="UP001370348"/>
    </source>
</evidence>
<feature type="domain" description="FHA" evidence="2">
    <location>
        <begin position="40"/>
        <end position="89"/>
    </location>
</feature>